<evidence type="ECO:0000313" key="1">
    <source>
        <dbReference type="EMBL" id="MBN2067522.1"/>
    </source>
</evidence>
<name>A0A938YWP9_9ARCH</name>
<dbReference type="EMBL" id="JAFGDB010000061">
    <property type="protein sequence ID" value="MBN2067522.1"/>
    <property type="molecule type" value="Genomic_DNA"/>
</dbReference>
<comment type="caution">
    <text evidence="1">The sequence shown here is derived from an EMBL/GenBank/DDBJ whole genome shotgun (WGS) entry which is preliminary data.</text>
</comment>
<proteinExistence type="predicted"/>
<sequence>MTKLMHLAVFHELQRMRVNKNPELLEISPEKTVLLEKQGKERQGRFDFLVQAKGRAIGIEVLTRPSKGKLKAKLPYASEVDEFIFVLPHDSMEFYRKRKMNGFKRAAPKKFLSSEFSSPKLQAWLLDYSNGKIAEKGAFSRLFEVKWEKQNL</sequence>
<accession>A0A938YWP9</accession>
<dbReference type="Proteomes" id="UP000809243">
    <property type="component" value="Unassembled WGS sequence"/>
</dbReference>
<gene>
    <name evidence="1" type="ORF">JW744_03580</name>
</gene>
<reference evidence="1" key="1">
    <citation type="submission" date="2021-01" db="EMBL/GenBank/DDBJ databases">
        <title>Active Sulfur Cycling in an Early Earth Analoge.</title>
        <authorList>
            <person name="Hahn C.R."/>
            <person name="Youssef N.H."/>
            <person name="Elshahed M."/>
        </authorList>
    </citation>
    <scope>NUCLEOTIDE SEQUENCE</scope>
    <source>
        <strain evidence="1">Zod_Metabat.1151</strain>
    </source>
</reference>
<protein>
    <submittedName>
        <fullName evidence="1">Uncharacterized protein</fullName>
    </submittedName>
</protein>
<organism evidence="1 2">
    <name type="scientific">Candidatus Iainarchaeum sp</name>
    <dbReference type="NCBI Taxonomy" id="3101447"/>
    <lineage>
        <taxon>Archaea</taxon>
        <taxon>Candidatus Iainarchaeota</taxon>
        <taxon>Candidatus Iainarchaeia</taxon>
        <taxon>Candidatus Iainarchaeales</taxon>
        <taxon>Candidatus Iainarchaeaceae</taxon>
        <taxon>Candidatus Iainarchaeum</taxon>
    </lineage>
</organism>
<evidence type="ECO:0000313" key="2">
    <source>
        <dbReference type="Proteomes" id="UP000809243"/>
    </source>
</evidence>
<dbReference type="AlphaFoldDB" id="A0A938YWP9"/>